<keyword evidence="8 11" id="KW-0808">Transferase</keyword>
<dbReference type="InterPro" id="IPR003835">
    <property type="entry name" value="Glyco_trans_19"/>
</dbReference>
<dbReference type="GO" id="GO:0009245">
    <property type="term" value="P:lipid A biosynthetic process"/>
    <property type="evidence" value="ECO:0007669"/>
    <property type="project" value="UniProtKB-KW"/>
</dbReference>
<name>A0A7W6H525_9HYPH</name>
<protein>
    <recommendedName>
        <fullName evidence="4">Lipid-A-disaccharide synthase</fullName>
        <ecNumber evidence="3">2.4.1.182</ecNumber>
    </recommendedName>
</protein>
<dbReference type="RefSeq" id="WP_183200224.1">
    <property type="nucleotide sequence ID" value="NZ_JACIEK010000006.1"/>
</dbReference>
<evidence type="ECO:0000313" key="11">
    <source>
        <dbReference type="EMBL" id="MBB3998688.1"/>
    </source>
</evidence>
<dbReference type="Pfam" id="PF02684">
    <property type="entry name" value="LpxB"/>
    <property type="match status" value="1"/>
</dbReference>
<evidence type="ECO:0000256" key="1">
    <source>
        <dbReference type="ARBA" id="ARBA00002056"/>
    </source>
</evidence>
<comment type="caution">
    <text evidence="11">The sequence shown here is derived from an EMBL/GenBank/DDBJ whole genome shotgun (WGS) entry which is preliminary data.</text>
</comment>
<gene>
    <name evidence="11" type="ORF">GGR04_002536</name>
</gene>
<comment type="catalytic activity">
    <reaction evidence="10">
        <text>a lipid X + a UDP-2-N,3-O-bis[(3R)-3-hydroxyacyl]-alpha-D-glucosamine = a lipid A disaccharide + UDP + H(+)</text>
        <dbReference type="Rhea" id="RHEA:67828"/>
        <dbReference type="ChEBI" id="CHEBI:15378"/>
        <dbReference type="ChEBI" id="CHEBI:58223"/>
        <dbReference type="ChEBI" id="CHEBI:137748"/>
        <dbReference type="ChEBI" id="CHEBI:176338"/>
        <dbReference type="ChEBI" id="CHEBI:176343"/>
        <dbReference type="EC" id="2.4.1.182"/>
    </reaction>
</comment>
<evidence type="ECO:0000313" key="12">
    <source>
        <dbReference type="Proteomes" id="UP000542776"/>
    </source>
</evidence>
<keyword evidence="5" id="KW-0444">Lipid biosynthesis</keyword>
<dbReference type="EMBL" id="JACIEK010000006">
    <property type="protein sequence ID" value="MBB3998688.1"/>
    <property type="molecule type" value="Genomic_DNA"/>
</dbReference>
<evidence type="ECO:0000256" key="5">
    <source>
        <dbReference type="ARBA" id="ARBA00022516"/>
    </source>
</evidence>
<dbReference type="GO" id="GO:0005543">
    <property type="term" value="F:phospholipid binding"/>
    <property type="evidence" value="ECO:0007669"/>
    <property type="project" value="TreeGrafter"/>
</dbReference>
<dbReference type="SUPFAM" id="SSF53756">
    <property type="entry name" value="UDP-Glycosyltransferase/glycogen phosphorylase"/>
    <property type="match status" value="1"/>
</dbReference>
<evidence type="ECO:0000256" key="10">
    <source>
        <dbReference type="ARBA" id="ARBA00048975"/>
    </source>
</evidence>
<dbReference type="EC" id="2.4.1.182" evidence="3"/>
<proteinExistence type="inferred from homology"/>
<dbReference type="PANTHER" id="PTHR30372:SF4">
    <property type="entry name" value="LIPID-A-DISACCHARIDE SYNTHASE, MITOCHONDRIAL-RELATED"/>
    <property type="match status" value="1"/>
</dbReference>
<evidence type="ECO:0000256" key="6">
    <source>
        <dbReference type="ARBA" id="ARBA00022556"/>
    </source>
</evidence>
<comment type="similarity">
    <text evidence="2">Belongs to the LpxB family.</text>
</comment>
<evidence type="ECO:0000256" key="4">
    <source>
        <dbReference type="ARBA" id="ARBA00020902"/>
    </source>
</evidence>
<dbReference type="GO" id="GO:0008915">
    <property type="term" value="F:lipid-A-disaccharide synthase activity"/>
    <property type="evidence" value="ECO:0007669"/>
    <property type="project" value="UniProtKB-EC"/>
</dbReference>
<accession>A0A7W6H525</accession>
<keyword evidence="6" id="KW-0441">Lipid A biosynthesis</keyword>
<keyword evidence="12" id="KW-1185">Reference proteome</keyword>
<sequence length="392" mass="42834">MKIAFVLGEESADRIGADLVRGLRARCSEPVEIVGLGGREMQGEGLESLFDIEELSIIGVGAIVARLPKLLRRLRQTADFILAERPDAVVTIDSFTFTNRVARRIRQVDPSIVIVNVVPPAIWAYRPHRARALAAAVDRSLSLFPFEPDVLAAHGGPPADYIGHPIMRHPGLSALLERDRAAGMRPPANPPTLLLLPGSRRGEILRLMEDFGKTFAEIKRVNPAVVGLLPAIARVRPLIEEKLASWPFQPEIVEGEDAKWQAFARADAALAASGTVALELALAGVPMALCYRVDPLTYRLRHLITAWTAALPNFIAGHPLVPEHFHEFIRPEALARRLTRLMTPTPERAAQMAGFAAIREAMTVDVSPGEAAADLLLQEITLHRAGKKMAQT</sequence>
<evidence type="ECO:0000256" key="2">
    <source>
        <dbReference type="ARBA" id="ARBA00007868"/>
    </source>
</evidence>
<keyword evidence="7 11" id="KW-0328">Glycosyltransferase</keyword>
<evidence type="ECO:0000256" key="8">
    <source>
        <dbReference type="ARBA" id="ARBA00022679"/>
    </source>
</evidence>
<organism evidence="11 12">
    <name type="scientific">Aureimonas pseudogalii</name>
    <dbReference type="NCBI Taxonomy" id="1744844"/>
    <lineage>
        <taxon>Bacteria</taxon>
        <taxon>Pseudomonadati</taxon>
        <taxon>Pseudomonadota</taxon>
        <taxon>Alphaproteobacteria</taxon>
        <taxon>Hyphomicrobiales</taxon>
        <taxon>Aurantimonadaceae</taxon>
        <taxon>Aureimonas</taxon>
    </lineage>
</organism>
<dbReference type="GO" id="GO:0016020">
    <property type="term" value="C:membrane"/>
    <property type="evidence" value="ECO:0007669"/>
    <property type="project" value="GOC"/>
</dbReference>
<keyword evidence="9" id="KW-0443">Lipid metabolism</keyword>
<dbReference type="AlphaFoldDB" id="A0A7W6H525"/>
<dbReference type="PANTHER" id="PTHR30372">
    <property type="entry name" value="LIPID-A-DISACCHARIDE SYNTHASE"/>
    <property type="match status" value="1"/>
</dbReference>
<evidence type="ECO:0000256" key="3">
    <source>
        <dbReference type="ARBA" id="ARBA00012687"/>
    </source>
</evidence>
<reference evidence="11 12" key="1">
    <citation type="submission" date="2020-08" db="EMBL/GenBank/DDBJ databases">
        <title>Genomic Encyclopedia of Type Strains, Phase IV (KMG-IV): sequencing the most valuable type-strain genomes for metagenomic binning, comparative biology and taxonomic classification.</title>
        <authorList>
            <person name="Goeker M."/>
        </authorList>
    </citation>
    <scope>NUCLEOTIDE SEQUENCE [LARGE SCALE GENOMIC DNA]</scope>
    <source>
        <strain evidence="11 12">DSM 102238</strain>
    </source>
</reference>
<dbReference type="Proteomes" id="UP000542776">
    <property type="component" value="Unassembled WGS sequence"/>
</dbReference>
<evidence type="ECO:0000256" key="7">
    <source>
        <dbReference type="ARBA" id="ARBA00022676"/>
    </source>
</evidence>
<evidence type="ECO:0000256" key="9">
    <source>
        <dbReference type="ARBA" id="ARBA00023098"/>
    </source>
</evidence>
<comment type="function">
    <text evidence="1">Condensation of UDP-2,3-diacylglucosamine and 2,3-diacylglucosamine-1-phosphate to form lipid A disaccharide, a precursor of lipid A, a phosphorylated glycolipid that anchors the lipopolysaccharide to the outer membrane of the cell.</text>
</comment>